<feature type="compositionally biased region" description="Polar residues" evidence="1">
    <location>
        <begin position="39"/>
        <end position="50"/>
    </location>
</feature>
<keyword evidence="3" id="KW-1185">Reference proteome</keyword>
<evidence type="ECO:0000313" key="2">
    <source>
        <dbReference type="EMBL" id="GFZ16793.1"/>
    </source>
</evidence>
<dbReference type="InterPro" id="IPR036875">
    <property type="entry name" value="Znf_CCHC_sf"/>
</dbReference>
<protein>
    <recommendedName>
        <fullName evidence="4">CCHC-type domain-containing protein</fullName>
    </recommendedName>
</protein>
<evidence type="ECO:0000313" key="3">
    <source>
        <dbReference type="Proteomes" id="UP000585474"/>
    </source>
</evidence>
<dbReference type="EMBL" id="BJWL01000026">
    <property type="protein sequence ID" value="GFZ16793.1"/>
    <property type="molecule type" value="Genomic_DNA"/>
</dbReference>
<accession>A0A7J0H134</accession>
<dbReference type="AlphaFoldDB" id="A0A7J0H134"/>
<gene>
    <name evidence="2" type="ORF">Acr_26g0000630</name>
</gene>
<comment type="caution">
    <text evidence="2">The sequence shown here is derived from an EMBL/GenBank/DDBJ whole genome shotgun (WGS) entry which is preliminary data.</text>
</comment>
<dbReference type="SUPFAM" id="SSF57756">
    <property type="entry name" value="Retrovirus zinc finger-like domains"/>
    <property type="match status" value="1"/>
</dbReference>
<organism evidence="2 3">
    <name type="scientific">Actinidia rufa</name>
    <dbReference type="NCBI Taxonomy" id="165716"/>
    <lineage>
        <taxon>Eukaryota</taxon>
        <taxon>Viridiplantae</taxon>
        <taxon>Streptophyta</taxon>
        <taxon>Embryophyta</taxon>
        <taxon>Tracheophyta</taxon>
        <taxon>Spermatophyta</taxon>
        <taxon>Magnoliopsida</taxon>
        <taxon>eudicotyledons</taxon>
        <taxon>Gunneridae</taxon>
        <taxon>Pentapetalae</taxon>
        <taxon>asterids</taxon>
        <taxon>Ericales</taxon>
        <taxon>Actinidiaceae</taxon>
        <taxon>Actinidia</taxon>
    </lineage>
</organism>
<dbReference type="GO" id="GO:0008270">
    <property type="term" value="F:zinc ion binding"/>
    <property type="evidence" value="ECO:0007669"/>
    <property type="project" value="InterPro"/>
</dbReference>
<evidence type="ECO:0008006" key="4">
    <source>
        <dbReference type="Google" id="ProtNLM"/>
    </source>
</evidence>
<evidence type="ECO:0000256" key="1">
    <source>
        <dbReference type="SAM" id="MobiDB-lite"/>
    </source>
</evidence>
<dbReference type="Proteomes" id="UP000585474">
    <property type="component" value="Unassembled WGS sequence"/>
</dbReference>
<dbReference type="GO" id="GO:0003676">
    <property type="term" value="F:nucleic acid binding"/>
    <property type="evidence" value="ECO:0007669"/>
    <property type="project" value="InterPro"/>
</dbReference>
<feature type="region of interest" description="Disordered" evidence="1">
    <location>
        <begin position="28"/>
        <end position="70"/>
    </location>
</feature>
<sequence>MAVNNSSYSSKLKYDNVVGIILSKELPRKSSGAAEMSRSALSTGQGRSTNRGSNKGRSKSRWGKSKGPREQDAECYNCEKKRHFTRNCKSSNGKSDWILDSRSVYHLCKDKEVFSTYSMQGTCMDGKQHGEQSCWQRNCLVSHGRWEGCNIATSGGILRVSNKNKEMLRGRKTRGLYRLKGSVQIVGATIKHGWSSGISKNNGQGKQQLHRCTQSSAGGYLKDPKWYKSTERCFEIYAEVWPDTNGATSAGCPEKSSKEGYKVDLEKLFS</sequence>
<proteinExistence type="predicted"/>
<reference evidence="2 3" key="1">
    <citation type="submission" date="2019-07" db="EMBL/GenBank/DDBJ databases">
        <title>De Novo Assembly of kiwifruit Actinidia rufa.</title>
        <authorList>
            <person name="Sugita-Konishi S."/>
            <person name="Sato K."/>
            <person name="Mori E."/>
            <person name="Abe Y."/>
            <person name="Kisaki G."/>
            <person name="Hamano K."/>
            <person name="Suezawa K."/>
            <person name="Otani M."/>
            <person name="Fukuda T."/>
            <person name="Manabe T."/>
            <person name="Gomi K."/>
            <person name="Tabuchi M."/>
            <person name="Akimitsu K."/>
            <person name="Kataoka I."/>
        </authorList>
    </citation>
    <scope>NUCLEOTIDE SEQUENCE [LARGE SCALE GENOMIC DNA]</scope>
    <source>
        <strain evidence="3">cv. Fuchu</strain>
    </source>
</reference>
<feature type="compositionally biased region" description="Basic residues" evidence="1">
    <location>
        <begin position="54"/>
        <end position="66"/>
    </location>
</feature>
<name>A0A7J0H134_9ERIC</name>